<sequence>MTDTDQGMFSCRNICWIVGALLGLVLLLLIGGFWGLIAGVLLAAAVAIVLQRMFCAVAGAERATGVAAGVGTGATAAKPADVAAAAEKEAVDRALAEAKAAEDKAEAEKAAEAAEAAEKAAREKAAAEAESGRKAAAEEAAAEARAAKKVAKDKAAPAADAGEGTRPEALDAPQGGKADDLKLIKGVGPKLEQALHDLGFYHYEQIANWTADEVAWVDQNLKGFKGRVSRDGWVDQARALASGEETEFSKRASGSGMYDE</sequence>
<reference evidence="4" key="1">
    <citation type="journal article" date="2019" name="Int. J. Syst. Evol. Microbiol.">
        <title>The Global Catalogue of Microorganisms (GCM) 10K type strain sequencing project: providing services to taxonomists for standard genome sequencing and annotation.</title>
        <authorList>
            <consortium name="The Broad Institute Genomics Platform"/>
            <consortium name="The Broad Institute Genome Sequencing Center for Infectious Disease"/>
            <person name="Wu L."/>
            <person name="Ma J."/>
        </authorList>
    </citation>
    <scope>NUCLEOTIDE SEQUENCE [LARGE SCALE GENOMIC DNA]</scope>
    <source>
        <strain evidence="4">CGMCC 1.12922</strain>
    </source>
</reference>
<proteinExistence type="predicted"/>
<organism evidence="3 4">
    <name type="scientific">Sinisalibacter lacisalsi</name>
    <dbReference type="NCBI Taxonomy" id="1526570"/>
    <lineage>
        <taxon>Bacteria</taxon>
        <taxon>Pseudomonadati</taxon>
        <taxon>Pseudomonadota</taxon>
        <taxon>Alphaproteobacteria</taxon>
        <taxon>Rhodobacterales</taxon>
        <taxon>Roseobacteraceae</taxon>
        <taxon>Sinisalibacter</taxon>
    </lineage>
</organism>
<feature type="transmembrane region" description="Helical" evidence="2">
    <location>
        <begin position="20"/>
        <end position="50"/>
    </location>
</feature>
<dbReference type="Proteomes" id="UP000617355">
    <property type="component" value="Unassembled WGS sequence"/>
</dbReference>
<comment type="caution">
    <text evidence="3">The sequence shown here is derived from an EMBL/GenBank/DDBJ whole genome shotgun (WGS) entry which is preliminary data.</text>
</comment>
<keyword evidence="2" id="KW-1133">Transmembrane helix</keyword>
<evidence type="ECO:0000256" key="1">
    <source>
        <dbReference type="SAM" id="MobiDB-lite"/>
    </source>
</evidence>
<keyword evidence="4" id="KW-1185">Reference proteome</keyword>
<feature type="compositionally biased region" description="Basic and acidic residues" evidence="1">
    <location>
        <begin position="106"/>
        <end position="137"/>
    </location>
</feature>
<gene>
    <name evidence="3" type="ORF">GCM10011358_18540</name>
</gene>
<evidence type="ECO:0000313" key="3">
    <source>
        <dbReference type="EMBL" id="GGD34804.1"/>
    </source>
</evidence>
<accession>A0ABQ1QPZ0</accession>
<keyword evidence="2" id="KW-0472">Membrane</keyword>
<dbReference type="EMBL" id="BMGI01000002">
    <property type="protein sequence ID" value="GGD34804.1"/>
    <property type="molecule type" value="Genomic_DNA"/>
</dbReference>
<dbReference type="RefSeq" id="WP_188527347.1">
    <property type="nucleotide sequence ID" value="NZ_BMGI01000002.1"/>
</dbReference>
<feature type="region of interest" description="Disordered" evidence="1">
    <location>
        <begin position="106"/>
        <end position="177"/>
    </location>
</feature>
<evidence type="ECO:0000256" key="2">
    <source>
        <dbReference type="SAM" id="Phobius"/>
    </source>
</evidence>
<dbReference type="Gene3D" id="1.10.150.20">
    <property type="entry name" value="5' to 3' exonuclease, C-terminal subdomain"/>
    <property type="match status" value="1"/>
</dbReference>
<evidence type="ECO:0000313" key="4">
    <source>
        <dbReference type="Proteomes" id="UP000617355"/>
    </source>
</evidence>
<name>A0ABQ1QPZ0_9RHOB</name>
<keyword evidence="2" id="KW-0812">Transmembrane</keyword>
<protein>
    <submittedName>
        <fullName evidence="3">Uncharacterized protein</fullName>
    </submittedName>
</protein>